<accession>A0A2P6NCY3</accession>
<sequence>MGGDNRWKRMEYTPDPLSTTRAWTSSDIATVIEGWLVESLKLKNDVRREVIMDHSVERWKESHKYMTLRLASLIVAVSDDRRLQRVTIDQTGSAFCYSLEAYF</sequence>
<comment type="caution">
    <text evidence="1">The sequence shown here is derived from an EMBL/GenBank/DDBJ whole genome shotgun (WGS) entry which is preliminary data.</text>
</comment>
<evidence type="ECO:0000313" key="1">
    <source>
        <dbReference type="EMBL" id="PRP81803.1"/>
    </source>
</evidence>
<evidence type="ECO:0000313" key="2">
    <source>
        <dbReference type="Proteomes" id="UP000241769"/>
    </source>
</evidence>
<dbReference type="AlphaFoldDB" id="A0A2P6NCY3"/>
<proteinExistence type="predicted"/>
<dbReference type="InParanoid" id="A0A2P6NCY3"/>
<dbReference type="EMBL" id="MDYQ01000117">
    <property type="protein sequence ID" value="PRP81803.1"/>
    <property type="molecule type" value="Genomic_DNA"/>
</dbReference>
<gene>
    <name evidence="1" type="ORF">PROFUN_10792</name>
</gene>
<keyword evidence="2" id="KW-1185">Reference proteome</keyword>
<protein>
    <submittedName>
        <fullName evidence="1">Uncharacterized protein</fullName>
    </submittedName>
</protein>
<reference evidence="1 2" key="1">
    <citation type="journal article" date="2018" name="Genome Biol. Evol.">
        <title>Multiple Roots of Fruiting Body Formation in Amoebozoa.</title>
        <authorList>
            <person name="Hillmann F."/>
            <person name="Forbes G."/>
            <person name="Novohradska S."/>
            <person name="Ferling I."/>
            <person name="Riege K."/>
            <person name="Groth M."/>
            <person name="Westermann M."/>
            <person name="Marz M."/>
            <person name="Spaller T."/>
            <person name="Winckler T."/>
            <person name="Schaap P."/>
            <person name="Glockner G."/>
        </authorList>
    </citation>
    <scope>NUCLEOTIDE SEQUENCE [LARGE SCALE GENOMIC DNA]</scope>
    <source>
        <strain evidence="1 2">Jena</strain>
    </source>
</reference>
<organism evidence="1 2">
    <name type="scientific">Planoprotostelium fungivorum</name>
    <dbReference type="NCBI Taxonomy" id="1890364"/>
    <lineage>
        <taxon>Eukaryota</taxon>
        <taxon>Amoebozoa</taxon>
        <taxon>Evosea</taxon>
        <taxon>Variosea</taxon>
        <taxon>Cavosteliida</taxon>
        <taxon>Cavosteliaceae</taxon>
        <taxon>Planoprotostelium</taxon>
    </lineage>
</organism>
<name>A0A2P6NCY3_9EUKA</name>
<dbReference type="Proteomes" id="UP000241769">
    <property type="component" value="Unassembled WGS sequence"/>
</dbReference>